<feature type="binding site" evidence="11">
    <location>
        <position position="162"/>
    </location>
    <ligand>
        <name>ATP</name>
        <dbReference type="ChEBI" id="CHEBI:30616"/>
    </ligand>
</feature>
<dbReference type="GO" id="GO:0005524">
    <property type="term" value="F:ATP binding"/>
    <property type="evidence" value="ECO:0007669"/>
    <property type="project" value="UniProtKB-UniRule"/>
</dbReference>
<evidence type="ECO:0000313" key="12">
    <source>
        <dbReference type="EMBL" id="CAA9421628.1"/>
    </source>
</evidence>
<keyword evidence="10 11" id="KW-0784">Thiamine biosynthesis</keyword>
<dbReference type="GO" id="GO:0009229">
    <property type="term" value="P:thiamine diphosphate biosynthetic process"/>
    <property type="evidence" value="ECO:0007669"/>
    <property type="project" value="UniProtKB-UniRule"/>
</dbReference>
<organism evidence="12">
    <name type="scientific">uncultured Rubrobacteraceae bacterium</name>
    <dbReference type="NCBI Taxonomy" id="349277"/>
    <lineage>
        <taxon>Bacteria</taxon>
        <taxon>Bacillati</taxon>
        <taxon>Actinomycetota</taxon>
        <taxon>Rubrobacteria</taxon>
        <taxon>Rubrobacterales</taxon>
        <taxon>Rubrobacteraceae</taxon>
        <taxon>environmental samples</taxon>
    </lineage>
</organism>
<comment type="pathway">
    <text evidence="3 11">Cofactor biosynthesis; thiamine diphosphate biosynthesis; 4-methyl-5-(2-phosphoethyl)-thiazole from 5-(2-hydroxyethyl)-4-methylthiazole: step 1/1.</text>
</comment>
<dbReference type="GO" id="GO:0009228">
    <property type="term" value="P:thiamine biosynthetic process"/>
    <property type="evidence" value="ECO:0007669"/>
    <property type="project" value="UniProtKB-KW"/>
</dbReference>
<feature type="binding site" evidence="11">
    <location>
        <position position="118"/>
    </location>
    <ligand>
        <name>ATP</name>
        <dbReference type="ChEBI" id="CHEBI:30616"/>
    </ligand>
</feature>
<gene>
    <name evidence="11" type="primary">thiM</name>
    <name evidence="12" type="ORF">AVDCRST_MAG03-2589</name>
</gene>
<dbReference type="AlphaFoldDB" id="A0A6J4PTU1"/>
<feature type="binding site" evidence="11">
    <location>
        <position position="42"/>
    </location>
    <ligand>
        <name>substrate</name>
    </ligand>
</feature>
<dbReference type="EMBL" id="CADCUT010000156">
    <property type="protein sequence ID" value="CAA9421628.1"/>
    <property type="molecule type" value="Genomic_DNA"/>
</dbReference>
<evidence type="ECO:0000256" key="7">
    <source>
        <dbReference type="ARBA" id="ARBA00022777"/>
    </source>
</evidence>
<evidence type="ECO:0000256" key="5">
    <source>
        <dbReference type="ARBA" id="ARBA00022723"/>
    </source>
</evidence>
<dbReference type="EC" id="2.7.1.50" evidence="11"/>
<evidence type="ECO:0000256" key="9">
    <source>
        <dbReference type="ARBA" id="ARBA00022842"/>
    </source>
</evidence>
<keyword evidence="8 11" id="KW-0067">ATP-binding</keyword>
<dbReference type="InterPro" id="IPR000417">
    <property type="entry name" value="Hyethyz_kinase"/>
</dbReference>
<protein>
    <recommendedName>
        <fullName evidence="11">Hydroxyethylthiazole kinase</fullName>
        <ecNumber evidence="11">2.7.1.50</ecNumber>
    </recommendedName>
    <alternativeName>
        <fullName evidence="11">4-methyl-5-beta-hydroxyethylthiazole kinase</fullName>
        <shortName evidence="11">TH kinase</shortName>
        <shortName evidence="11">Thz kinase</shortName>
    </alternativeName>
</protein>
<dbReference type="InterPro" id="IPR029056">
    <property type="entry name" value="Ribokinase-like"/>
</dbReference>
<comment type="function">
    <text evidence="11">Catalyzes the phosphorylation of the hydroxyl group of 4-methyl-5-beta-hydroxyethylthiazole (THZ).</text>
</comment>
<keyword evidence="4 11" id="KW-0808">Transferase</keyword>
<feature type="binding site" evidence="11">
    <location>
        <position position="189"/>
    </location>
    <ligand>
        <name>substrate</name>
    </ligand>
</feature>
<dbReference type="NCBIfam" id="TIGR00694">
    <property type="entry name" value="thiM"/>
    <property type="match status" value="1"/>
</dbReference>
<keyword evidence="7 11" id="KW-0418">Kinase</keyword>
<name>A0A6J4PTU1_9ACTN</name>
<dbReference type="CDD" id="cd01170">
    <property type="entry name" value="THZ_kinase"/>
    <property type="match status" value="1"/>
</dbReference>
<dbReference type="UniPathway" id="UPA00060">
    <property type="reaction ID" value="UER00139"/>
</dbReference>
<comment type="cofactor">
    <cofactor evidence="2 11">
        <name>Mg(2+)</name>
        <dbReference type="ChEBI" id="CHEBI:18420"/>
    </cofactor>
</comment>
<evidence type="ECO:0000256" key="11">
    <source>
        <dbReference type="HAMAP-Rule" id="MF_00228"/>
    </source>
</evidence>
<dbReference type="GO" id="GO:0000287">
    <property type="term" value="F:magnesium ion binding"/>
    <property type="evidence" value="ECO:0007669"/>
    <property type="project" value="UniProtKB-UniRule"/>
</dbReference>
<dbReference type="Pfam" id="PF02110">
    <property type="entry name" value="HK"/>
    <property type="match status" value="1"/>
</dbReference>
<evidence type="ECO:0000256" key="10">
    <source>
        <dbReference type="ARBA" id="ARBA00022977"/>
    </source>
</evidence>
<accession>A0A6J4PTU1</accession>
<evidence type="ECO:0000256" key="1">
    <source>
        <dbReference type="ARBA" id="ARBA00001771"/>
    </source>
</evidence>
<keyword evidence="9 11" id="KW-0460">Magnesium</keyword>
<dbReference type="SUPFAM" id="SSF53613">
    <property type="entry name" value="Ribokinase-like"/>
    <property type="match status" value="1"/>
</dbReference>
<comment type="catalytic activity">
    <reaction evidence="1 11">
        <text>5-(2-hydroxyethyl)-4-methylthiazole + ATP = 4-methyl-5-(2-phosphooxyethyl)-thiazole + ADP + H(+)</text>
        <dbReference type="Rhea" id="RHEA:24212"/>
        <dbReference type="ChEBI" id="CHEBI:15378"/>
        <dbReference type="ChEBI" id="CHEBI:17957"/>
        <dbReference type="ChEBI" id="CHEBI:30616"/>
        <dbReference type="ChEBI" id="CHEBI:58296"/>
        <dbReference type="ChEBI" id="CHEBI:456216"/>
        <dbReference type="EC" id="2.7.1.50"/>
    </reaction>
</comment>
<dbReference type="PRINTS" id="PR01099">
    <property type="entry name" value="HYETHTZKNASE"/>
</dbReference>
<evidence type="ECO:0000256" key="3">
    <source>
        <dbReference type="ARBA" id="ARBA00004868"/>
    </source>
</evidence>
<dbReference type="NCBIfam" id="NF006830">
    <property type="entry name" value="PRK09355.1"/>
    <property type="match status" value="1"/>
</dbReference>
<evidence type="ECO:0000256" key="4">
    <source>
        <dbReference type="ARBA" id="ARBA00022679"/>
    </source>
</evidence>
<evidence type="ECO:0000256" key="8">
    <source>
        <dbReference type="ARBA" id="ARBA00022840"/>
    </source>
</evidence>
<sequence>MNALEVLRRLGEERPLVHHLTNYVTVNLVANATLATGALPVMANAVEEVEEMAATASALVINMGTLDGAWVEAMILAGREANRRGIPVVLDPVGAGATRFRTETPERLLSEISFAAVCGNAGEISTLAGLAAEVRGVESIGGNAREAVEEAARRLGTTVAATGRVDHVCDGERLFAVKNGHPLMGRIVGSGCASTAVIGCFAAVGGGGAETVSGALAYFGRAGEVAARGAGGPGTFEPRLLDAMAALAADPGGLDGRLVIEELPLAQRHA</sequence>
<proteinExistence type="inferred from homology"/>
<keyword evidence="6 11" id="KW-0547">Nucleotide-binding</keyword>
<dbReference type="PIRSF" id="PIRSF000513">
    <property type="entry name" value="Thz_kinase"/>
    <property type="match status" value="1"/>
</dbReference>
<reference evidence="12" key="1">
    <citation type="submission" date="2020-02" db="EMBL/GenBank/DDBJ databases">
        <authorList>
            <person name="Meier V. D."/>
        </authorList>
    </citation>
    <scope>NUCLEOTIDE SEQUENCE</scope>
    <source>
        <strain evidence="12">AVDCRST_MAG03</strain>
    </source>
</reference>
<comment type="similarity">
    <text evidence="11">Belongs to the Thz kinase family.</text>
</comment>
<dbReference type="GO" id="GO:0004417">
    <property type="term" value="F:hydroxyethylthiazole kinase activity"/>
    <property type="evidence" value="ECO:0007669"/>
    <property type="project" value="UniProtKB-UniRule"/>
</dbReference>
<evidence type="ECO:0000256" key="2">
    <source>
        <dbReference type="ARBA" id="ARBA00001946"/>
    </source>
</evidence>
<keyword evidence="5 11" id="KW-0479">Metal-binding</keyword>
<evidence type="ECO:0000256" key="6">
    <source>
        <dbReference type="ARBA" id="ARBA00022741"/>
    </source>
</evidence>
<dbReference type="HAMAP" id="MF_00228">
    <property type="entry name" value="Thz_kinase"/>
    <property type="match status" value="1"/>
</dbReference>
<dbReference type="Gene3D" id="3.40.1190.20">
    <property type="match status" value="1"/>
</dbReference>